<organism evidence="1 2">
    <name type="scientific">Rhodococcus erythropolis (strain PR4 / NBRC 100887)</name>
    <dbReference type="NCBI Taxonomy" id="234621"/>
    <lineage>
        <taxon>Bacteria</taxon>
        <taxon>Bacillati</taxon>
        <taxon>Actinomycetota</taxon>
        <taxon>Actinomycetes</taxon>
        <taxon>Mycobacteriales</taxon>
        <taxon>Nocardiaceae</taxon>
        <taxon>Rhodococcus</taxon>
        <taxon>Rhodococcus erythropolis group</taxon>
    </lineage>
</organism>
<evidence type="ECO:0000313" key="1">
    <source>
        <dbReference type="EMBL" id="BAH33609.1"/>
    </source>
</evidence>
<accession>C0ZZ24</accession>
<protein>
    <submittedName>
        <fullName evidence="1">Uncharacterized protein</fullName>
    </submittedName>
</protein>
<proteinExistence type="predicted"/>
<name>C0ZZ24_RHOE4</name>
<reference evidence="2" key="1">
    <citation type="submission" date="2005-03" db="EMBL/GenBank/DDBJ databases">
        <title>Comparison of the complete genome sequences of Rhodococcus erythropolis PR4 and Rhodococcus opacus B4.</title>
        <authorList>
            <person name="Takarada H."/>
            <person name="Sekine M."/>
            <person name="Hosoyama A."/>
            <person name="Yamada R."/>
            <person name="Fujisawa T."/>
            <person name="Omata S."/>
            <person name="Shimizu A."/>
            <person name="Tsukatani N."/>
            <person name="Tanikawa S."/>
            <person name="Fujita N."/>
            <person name="Harayama S."/>
        </authorList>
    </citation>
    <scope>NUCLEOTIDE SEQUENCE [LARGE SCALE GENOMIC DNA]</scope>
    <source>
        <strain evidence="2">PR4 / NBRC 100887</strain>
    </source>
</reference>
<evidence type="ECO:0000313" key="2">
    <source>
        <dbReference type="Proteomes" id="UP000002204"/>
    </source>
</evidence>
<dbReference type="HOGENOM" id="CLU_2773191_0_0_11"/>
<dbReference type="EMBL" id="AP008957">
    <property type="protein sequence ID" value="BAH33609.1"/>
    <property type="molecule type" value="Genomic_DNA"/>
</dbReference>
<dbReference type="Proteomes" id="UP000002204">
    <property type="component" value="Chromosome"/>
</dbReference>
<gene>
    <name evidence="1" type="ordered locus">RER_29010</name>
</gene>
<dbReference type="KEGG" id="rer:RER_29010"/>
<sequence length="69" mass="7709">MGPRVSEVGISWHGVALLGASDHIVSFSEQVYHIWFDPSRDHRKALKAFPIIGDAFSRLRAQLFESTAV</sequence>
<dbReference type="AlphaFoldDB" id="C0ZZ24"/>
<reference evidence="1 2" key="2">
    <citation type="journal article" date="2006" name="Environ. Microbiol.">
        <title>Sequence analysis of three plasmids harboured in Rhodococcus erythropolis strain PR4.</title>
        <authorList>
            <person name="Sekine M."/>
            <person name="Tanikawa S."/>
            <person name="Omata S."/>
            <person name="Saito M."/>
            <person name="Fujisawa T."/>
            <person name="Tsukatani N."/>
            <person name="Tajima T."/>
            <person name="Sekigawa T."/>
            <person name="Kosugi H."/>
            <person name="Matsuo Y."/>
            <person name="Nishiko R."/>
            <person name="Imamura K."/>
            <person name="Ito M."/>
            <person name="Narita H."/>
            <person name="Tago S."/>
            <person name="Fujita N."/>
            <person name="Harayama S."/>
        </authorList>
    </citation>
    <scope>NUCLEOTIDE SEQUENCE [LARGE SCALE GENOMIC DNA]</scope>
    <source>
        <strain evidence="2">PR4 / NBRC 100887</strain>
    </source>
</reference>